<proteinExistence type="predicted"/>
<feature type="region of interest" description="Disordered" evidence="1">
    <location>
        <begin position="50"/>
        <end position="69"/>
    </location>
</feature>
<evidence type="ECO:0000313" key="2">
    <source>
        <dbReference type="EMBL" id="GAN02133.1"/>
    </source>
</evidence>
<reference evidence="2" key="1">
    <citation type="submission" date="2014-09" db="EMBL/GenBank/DDBJ databases">
        <title>Draft genome sequence of an oleaginous Mucoromycotina fungus Mucor ambiguus NBRC6742.</title>
        <authorList>
            <person name="Takeda I."/>
            <person name="Yamane N."/>
            <person name="Morita T."/>
            <person name="Tamano K."/>
            <person name="Machida M."/>
            <person name="Baker S."/>
            <person name="Koike H."/>
        </authorList>
    </citation>
    <scope>NUCLEOTIDE SEQUENCE</scope>
    <source>
        <strain evidence="2">NBRC 6742</strain>
    </source>
</reference>
<protein>
    <submittedName>
        <fullName evidence="2">Uncharacterized protein</fullName>
    </submittedName>
</protein>
<accession>A0A0C9MJU3</accession>
<dbReference type="AlphaFoldDB" id="A0A0C9MJU3"/>
<dbReference type="OrthoDB" id="2266015at2759"/>
<keyword evidence="3" id="KW-1185">Reference proteome</keyword>
<gene>
    <name evidence="2" type="ORF">MAM1_0017c01574</name>
</gene>
<dbReference type="EMBL" id="DF836306">
    <property type="protein sequence ID" value="GAN02133.1"/>
    <property type="molecule type" value="Genomic_DNA"/>
</dbReference>
<name>A0A0C9MJU3_9FUNG</name>
<sequence length="92" mass="10492">MNRELQSYIGNELETVIHAIGKAGGPHLIRDLLNNTFQETYPECVCSVEKRKRHSNKHSDAVSRSSTSDEVTGRIMNRLKVIEELLTQIKKQ</sequence>
<organism evidence="2">
    <name type="scientific">Mucor ambiguus</name>
    <dbReference type="NCBI Taxonomy" id="91626"/>
    <lineage>
        <taxon>Eukaryota</taxon>
        <taxon>Fungi</taxon>
        <taxon>Fungi incertae sedis</taxon>
        <taxon>Mucoromycota</taxon>
        <taxon>Mucoromycotina</taxon>
        <taxon>Mucoromycetes</taxon>
        <taxon>Mucorales</taxon>
        <taxon>Mucorineae</taxon>
        <taxon>Mucoraceae</taxon>
        <taxon>Mucor</taxon>
    </lineage>
</organism>
<evidence type="ECO:0000256" key="1">
    <source>
        <dbReference type="SAM" id="MobiDB-lite"/>
    </source>
</evidence>
<dbReference type="Proteomes" id="UP000053815">
    <property type="component" value="Unassembled WGS sequence"/>
</dbReference>
<evidence type="ECO:0000313" key="3">
    <source>
        <dbReference type="Proteomes" id="UP000053815"/>
    </source>
</evidence>